<dbReference type="Proteomes" id="UP001153269">
    <property type="component" value="Unassembled WGS sequence"/>
</dbReference>
<accession>A0A9N7YHT7</accession>
<protein>
    <submittedName>
        <fullName evidence="1">Uncharacterized protein</fullName>
    </submittedName>
</protein>
<gene>
    <name evidence="1" type="ORF">PLEPLA_LOCUS14118</name>
</gene>
<comment type="caution">
    <text evidence="1">The sequence shown here is derived from an EMBL/GenBank/DDBJ whole genome shotgun (WGS) entry which is preliminary data.</text>
</comment>
<sequence length="177" mass="19160">MSERTAAPSPARSGAIRVLTWSDGESAATLCRLRHRDAHLALDILSGQDSSSSASARCFLAHTPEPRSKIIHRDALLVAGIPLLRVQAAGQQTKQHVPDVHLLSHSLRLLPVDRETITGQMGFMYSLQLSPGVPPAPLDVLGVPVLISCLNDRNGLLLFQRRNWPIPETGSLACPSR</sequence>
<name>A0A9N7YHT7_PLEPL</name>
<reference evidence="1" key="1">
    <citation type="submission" date="2020-03" db="EMBL/GenBank/DDBJ databases">
        <authorList>
            <person name="Weist P."/>
        </authorList>
    </citation>
    <scope>NUCLEOTIDE SEQUENCE</scope>
</reference>
<proteinExistence type="predicted"/>
<dbReference type="AlphaFoldDB" id="A0A9N7YHT7"/>
<evidence type="ECO:0000313" key="1">
    <source>
        <dbReference type="EMBL" id="CAB1426183.1"/>
    </source>
</evidence>
<dbReference type="EMBL" id="CADEAL010000865">
    <property type="protein sequence ID" value="CAB1426183.1"/>
    <property type="molecule type" value="Genomic_DNA"/>
</dbReference>
<organism evidence="1 2">
    <name type="scientific">Pleuronectes platessa</name>
    <name type="common">European plaice</name>
    <dbReference type="NCBI Taxonomy" id="8262"/>
    <lineage>
        <taxon>Eukaryota</taxon>
        <taxon>Metazoa</taxon>
        <taxon>Chordata</taxon>
        <taxon>Craniata</taxon>
        <taxon>Vertebrata</taxon>
        <taxon>Euteleostomi</taxon>
        <taxon>Actinopterygii</taxon>
        <taxon>Neopterygii</taxon>
        <taxon>Teleostei</taxon>
        <taxon>Neoteleostei</taxon>
        <taxon>Acanthomorphata</taxon>
        <taxon>Carangaria</taxon>
        <taxon>Pleuronectiformes</taxon>
        <taxon>Pleuronectoidei</taxon>
        <taxon>Pleuronectidae</taxon>
        <taxon>Pleuronectes</taxon>
    </lineage>
</organism>
<evidence type="ECO:0000313" key="2">
    <source>
        <dbReference type="Proteomes" id="UP001153269"/>
    </source>
</evidence>
<keyword evidence="2" id="KW-1185">Reference proteome</keyword>